<keyword evidence="1" id="KW-0812">Transmembrane</keyword>
<evidence type="ECO:0000313" key="3">
    <source>
        <dbReference type="Proteomes" id="UP000230970"/>
    </source>
</evidence>
<reference evidence="3" key="1">
    <citation type="submission" date="2017-09" db="EMBL/GenBank/DDBJ databases">
        <title>Depth-based differentiation of microbial function through sediment-hosted aquifers and enrichment of novel symbionts in the deep terrestrial subsurface.</title>
        <authorList>
            <person name="Probst A.J."/>
            <person name="Ladd B."/>
            <person name="Jarett J.K."/>
            <person name="Geller-Mcgrath D.E."/>
            <person name="Sieber C.M.K."/>
            <person name="Emerson J.B."/>
            <person name="Anantharaman K."/>
            <person name="Thomas B.C."/>
            <person name="Malmstrom R."/>
            <person name="Stieglmeier M."/>
            <person name="Klingl A."/>
            <person name="Woyke T."/>
            <person name="Ryan C.M."/>
            <person name="Banfield J.F."/>
        </authorList>
    </citation>
    <scope>NUCLEOTIDE SEQUENCE [LARGE SCALE GENOMIC DNA]</scope>
</reference>
<dbReference type="EMBL" id="PFNJ01000015">
    <property type="protein sequence ID" value="PIZ43625.1"/>
    <property type="molecule type" value="Genomic_DNA"/>
</dbReference>
<name>A0A2M7TDP1_UNCKA</name>
<evidence type="ECO:0000313" key="2">
    <source>
        <dbReference type="EMBL" id="PIZ43625.1"/>
    </source>
</evidence>
<feature type="transmembrane region" description="Helical" evidence="1">
    <location>
        <begin position="12"/>
        <end position="34"/>
    </location>
</feature>
<dbReference type="Proteomes" id="UP000230970">
    <property type="component" value="Unassembled WGS sequence"/>
</dbReference>
<comment type="caution">
    <text evidence="2">The sequence shown here is derived from an EMBL/GenBank/DDBJ whole genome shotgun (WGS) entry which is preliminary data.</text>
</comment>
<gene>
    <name evidence="2" type="ORF">COY34_00575</name>
</gene>
<evidence type="ECO:0000256" key="1">
    <source>
        <dbReference type="SAM" id="Phobius"/>
    </source>
</evidence>
<dbReference type="AlphaFoldDB" id="A0A2M7TDP1"/>
<accession>A0A2M7TDP1</accession>
<protein>
    <submittedName>
        <fullName evidence="2">Uncharacterized protein</fullName>
    </submittedName>
</protein>
<keyword evidence="1" id="KW-1133">Transmembrane helix</keyword>
<keyword evidence="1" id="KW-0472">Membrane</keyword>
<proteinExistence type="predicted"/>
<sequence length="144" mass="16742">MDKQTKPPKLKLEWPMVFIVCVIGLVIVFSYWYLRKNPTLFSKNNTTTQNSSMNFSSKNIPVFSGMEAYSPQEKLVEAEYFRFTGDNKLEEIYNYYHEWVSEKGIKSAETKNIDGSWNISVEEADNTFSISAFYQDGVNVLYIQ</sequence>
<organism evidence="2 3">
    <name type="scientific">candidate division WWE3 bacterium CG_4_10_14_0_2_um_filter_42_8</name>
    <dbReference type="NCBI Taxonomy" id="1975074"/>
    <lineage>
        <taxon>Bacteria</taxon>
        <taxon>Katanobacteria</taxon>
    </lineage>
</organism>